<feature type="domain" description="CAAX prenyl protease 2/Lysostaphin resistance protein A-like" evidence="2">
    <location>
        <begin position="182"/>
        <end position="281"/>
    </location>
</feature>
<feature type="transmembrane region" description="Helical" evidence="1">
    <location>
        <begin position="243"/>
        <end position="263"/>
    </location>
</feature>
<proteinExistence type="predicted"/>
<keyword evidence="3" id="KW-0378">Hydrolase</keyword>
<dbReference type="Proteomes" id="UP000469523">
    <property type="component" value="Unassembled WGS sequence"/>
</dbReference>
<feature type="transmembrane region" description="Helical" evidence="1">
    <location>
        <begin position="296"/>
        <end position="318"/>
    </location>
</feature>
<dbReference type="PANTHER" id="PTHR35797">
    <property type="entry name" value="PROTEASE-RELATED"/>
    <property type="match status" value="1"/>
</dbReference>
<keyword evidence="1" id="KW-0472">Membrane</keyword>
<feature type="transmembrane region" description="Helical" evidence="1">
    <location>
        <begin position="39"/>
        <end position="59"/>
    </location>
</feature>
<keyword evidence="4" id="KW-1185">Reference proteome</keyword>
<keyword evidence="1" id="KW-1133">Transmembrane helix</keyword>
<dbReference type="EMBL" id="VUNQ01000003">
    <property type="protein sequence ID" value="MSU00346.1"/>
    <property type="molecule type" value="Genomic_DNA"/>
</dbReference>
<feature type="transmembrane region" description="Helical" evidence="1">
    <location>
        <begin position="71"/>
        <end position="93"/>
    </location>
</feature>
<feature type="transmembrane region" description="Helical" evidence="1">
    <location>
        <begin position="179"/>
        <end position="196"/>
    </location>
</feature>
<accession>A0A6N7XF24</accession>
<feature type="transmembrane region" description="Helical" evidence="1">
    <location>
        <begin position="217"/>
        <end position="237"/>
    </location>
</feature>
<dbReference type="InterPro" id="IPR003675">
    <property type="entry name" value="Rce1/LyrA-like_dom"/>
</dbReference>
<organism evidence="3 4">
    <name type="scientific">Tissierella pigra</name>
    <dbReference type="NCBI Taxonomy" id="2607614"/>
    <lineage>
        <taxon>Bacteria</taxon>
        <taxon>Bacillati</taxon>
        <taxon>Bacillota</taxon>
        <taxon>Tissierellia</taxon>
        <taxon>Tissierellales</taxon>
        <taxon>Tissierellaceae</taxon>
        <taxon>Tissierella</taxon>
    </lineage>
</organism>
<dbReference type="RefSeq" id="WP_154438773.1">
    <property type="nucleotide sequence ID" value="NZ_VUNQ01000003.1"/>
</dbReference>
<dbReference type="InterPro" id="IPR042150">
    <property type="entry name" value="MmRce1-like"/>
</dbReference>
<comment type="caution">
    <text evidence="3">The sequence shown here is derived from an EMBL/GenBank/DDBJ whole genome shotgun (WGS) entry which is preliminary data.</text>
</comment>
<dbReference type="GO" id="GO:0008237">
    <property type="term" value="F:metallopeptidase activity"/>
    <property type="evidence" value="ECO:0007669"/>
    <property type="project" value="UniProtKB-KW"/>
</dbReference>
<dbReference type="GO" id="GO:0004175">
    <property type="term" value="F:endopeptidase activity"/>
    <property type="evidence" value="ECO:0007669"/>
    <property type="project" value="UniProtKB-ARBA"/>
</dbReference>
<dbReference type="AlphaFoldDB" id="A0A6N7XF24"/>
<dbReference type="GO" id="GO:0080120">
    <property type="term" value="P:CAAX-box protein maturation"/>
    <property type="evidence" value="ECO:0007669"/>
    <property type="project" value="UniProtKB-ARBA"/>
</dbReference>
<evidence type="ECO:0000313" key="4">
    <source>
        <dbReference type="Proteomes" id="UP000469523"/>
    </source>
</evidence>
<feature type="transmembrane region" description="Helical" evidence="1">
    <location>
        <begin position="139"/>
        <end position="159"/>
    </location>
</feature>
<dbReference type="Pfam" id="PF02517">
    <property type="entry name" value="Rce1-like"/>
    <property type="match status" value="1"/>
</dbReference>
<reference evidence="3 4" key="1">
    <citation type="submission" date="2019-09" db="EMBL/GenBank/DDBJ databases">
        <title>In-depth cultivation of the pig gut microbiome towards novel bacterial diversity and tailored functional studies.</title>
        <authorList>
            <person name="Wylensek D."/>
            <person name="Hitch T.C.A."/>
            <person name="Clavel T."/>
        </authorList>
    </citation>
    <scope>NUCLEOTIDE SEQUENCE [LARGE SCALE GENOMIC DNA]</scope>
    <source>
        <strain evidence="3 4">WCA3-693-APC-4?</strain>
    </source>
</reference>
<protein>
    <submittedName>
        <fullName evidence="3">CPBP family intramembrane metalloprotease</fullName>
    </submittedName>
</protein>
<name>A0A6N7XF24_9FIRM</name>
<evidence type="ECO:0000259" key="2">
    <source>
        <dbReference type="Pfam" id="PF02517"/>
    </source>
</evidence>
<keyword evidence="3" id="KW-0645">Protease</keyword>
<dbReference type="GO" id="GO:0006508">
    <property type="term" value="P:proteolysis"/>
    <property type="evidence" value="ECO:0007669"/>
    <property type="project" value="UniProtKB-KW"/>
</dbReference>
<dbReference type="PANTHER" id="PTHR35797:SF1">
    <property type="entry name" value="PROTEASE"/>
    <property type="match status" value="1"/>
</dbReference>
<evidence type="ECO:0000256" key="1">
    <source>
        <dbReference type="SAM" id="Phobius"/>
    </source>
</evidence>
<keyword evidence="1" id="KW-0812">Transmembrane</keyword>
<gene>
    <name evidence="3" type="ORF">FYJ83_02560</name>
</gene>
<keyword evidence="3" id="KW-0482">Metalloprotease</keyword>
<sequence>MKKYSISNKDLIVFFAVTFGLTILMGFAMSMAYPLYSVGAFPLIQMYYPALGAVIALSLNKELRKEIPKNFFSTYILLVIVLISYLLIKLFIFHQAPDGGVNFAVLISSIVLFAAYSSDEKEKIDRFGLKFQKNLKESAYHIALFILLYLSCLLIASLIGGEFGEFVAPFKNSRTWIRLLTLPLSFFASYPIFFGEEYGWRYFLQPALQERIGKRKGVLLLGLIWGIWHLPINMFYYSPETPFYSVLSQLVACISYSVFFGYVYMKTENIWTLSIIHFLNNNLGHVLYDISGTNMVISWESILFQLVIFSVIYIPFLLSKAYRNSPNLNINADEYKELDI</sequence>
<evidence type="ECO:0000313" key="3">
    <source>
        <dbReference type="EMBL" id="MSU00346.1"/>
    </source>
</evidence>
<feature type="transmembrane region" description="Helical" evidence="1">
    <location>
        <begin position="99"/>
        <end position="118"/>
    </location>
</feature>
<feature type="transmembrane region" description="Helical" evidence="1">
    <location>
        <begin position="12"/>
        <end position="33"/>
    </location>
</feature>